<feature type="region of interest" description="Disordered" evidence="1">
    <location>
        <begin position="1"/>
        <end position="66"/>
    </location>
</feature>
<proteinExistence type="predicted"/>
<dbReference type="EMBL" id="CADEAL010000676">
    <property type="protein sequence ID" value="CAB1423732.1"/>
    <property type="molecule type" value="Genomic_DNA"/>
</dbReference>
<dbReference type="AlphaFoldDB" id="A0A9N7U469"/>
<evidence type="ECO:0000256" key="1">
    <source>
        <dbReference type="SAM" id="MobiDB-lite"/>
    </source>
</evidence>
<dbReference type="Proteomes" id="UP001153269">
    <property type="component" value="Unassembled WGS sequence"/>
</dbReference>
<protein>
    <submittedName>
        <fullName evidence="2">Uncharacterized protein</fullName>
    </submittedName>
</protein>
<sequence length="149" mass="16463">MESKNELRSGMWERVEPAAGRRPDSCPARRASQLKTLPLGPWPVEPETNQRPSLPIVQVSATRPPPPRRCHGIHLNTFSPTDPGPALFGMKFKVDVTSERGSWLEASRENLSKQIGSDGRVLNFSLRYREISGVTSLSWSGELTVTSPG</sequence>
<reference evidence="2" key="1">
    <citation type="submission" date="2020-03" db="EMBL/GenBank/DDBJ databases">
        <authorList>
            <person name="Weist P."/>
        </authorList>
    </citation>
    <scope>NUCLEOTIDE SEQUENCE</scope>
</reference>
<gene>
    <name evidence="2" type="ORF">PLEPLA_LOCUS11653</name>
</gene>
<comment type="caution">
    <text evidence="2">The sequence shown here is derived from an EMBL/GenBank/DDBJ whole genome shotgun (WGS) entry which is preliminary data.</text>
</comment>
<feature type="compositionally biased region" description="Basic and acidic residues" evidence="1">
    <location>
        <begin position="1"/>
        <end position="24"/>
    </location>
</feature>
<accession>A0A9N7U469</accession>
<organism evidence="2 3">
    <name type="scientific">Pleuronectes platessa</name>
    <name type="common">European plaice</name>
    <dbReference type="NCBI Taxonomy" id="8262"/>
    <lineage>
        <taxon>Eukaryota</taxon>
        <taxon>Metazoa</taxon>
        <taxon>Chordata</taxon>
        <taxon>Craniata</taxon>
        <taxon>Vertebrata</taxon>
        <taxon>Euteleostomi</taxon>
        <taxon>Actinopterygii</taxon>
        <taxon>Neopterygii</taxon>
        <taxon>Teleostei</taxon>
        <taxon>Neoteleostei</taxon>
        <taxon>Acanthomorphata</taxon>
        <taxon>Carangaria</taxon>
        <taxon>Pleuronectiformes</taxon>
        <taxon>Pleuronectoidei</taxon>
        <taxon>Pleuronectidae</taxon>
        <taxon>Pleuronectes</taxon>
    </lineage>
</organism>
<name>A0A9N7U469_PLEPL</name>
<evidence type="ECO:0000313" key="2">
    <source>
        <dbReference type="EMBL" id="CAB1423732.1"/>
    </source>
</evidence>
<evidence type="ECO:0000313" key="3">
    <source>
        <dbReference type="Proteomes" id="UP001153269"/>
    </source>
</evidence>
<keyword evidence="3" id="KW-1185">Reference proteome</keyword>